<evidence type="ECO:0000256" key="2">
    <source>
        <dbReference type="ARBA" id="ARBA00022723"/>
    </source>
</evidence>
<dbReference type="PANTHER" id="PTHR31001">
    <property type="entry name" value="UNCHARACTERIZED TRANSCRIPTIONAL REGULATORY PROTEIN"/>
    <property type="match status" value="1"/>
</dbReference>
<protein>
    <recommendedName>
        <fullName evidence="8">Zn(2)-C6 fungal-type domain-containing protein</fullName>
    </recommendedName>
</protein>
<dbReference type="GO" id="GO:0003677">
    <property type="term" value="F:DNA binding"/>
    <property type="evidence" value="ECO:0007669"/>
    <property type="project" value="UniProtKB-KW"/>
</dbReference>
<dbReference type="Gene3D" id="4.10.240.10">
    <property type="entry name" value="Zn(2)-C6 fungal-type DNA-binding domain"/>
    <property type="match status" value="1"/>
</dbReference>
<dbReference type="PROSITE" id="PS50048">
    <property type="entry name" value="ZN2_CY6_FUNGAL_2"/>
    <property type="match status" value="1"/>
</dbReference>
<dbReference type="GO" id="GO:0000981">
    <property type="term" value="F:DNA-binding transcription factor activity, RNA polymerase II-specific"/>
    <property type="evidence" value="ECO:0007669"/>
    <property type="project" value="InterPro"/>
</dbReference>
<evidence type="ECO:0000313" key="10">
    <source>
        <dbReference type="Proteomes" id="UP000034291"/>
    </source>
</evidence>
<evidence type="ECO:0000256" key="4">
    <source>
        <dbReference type="ARBA" id="ARBA00023125"/>
    </source>
</evidence>
<dbReference type="GO" id="GO:0006351">
    <property type="term" value="P:DNA-templated transcription"/>
    <property type="evidence" value="ECO:0007669"/>
    <property type="project" value="InterPro"/>
</dbReference>
<name>A0A0F8WQE9_9EURO</name>
<dbReference type="Pfam" id="PF04082">
    <property type="entry name" value="Fungal_trans"/>
    <property type="match status" value="1"/>
</dbReference>
<evidence type="ECO:0000313" key="9">
    <source>
        <dbReference type="EMBL" id="KKK13487.1"/>
    </source>
</evidence>
<evidence type="ECO:0000256" key="5">
    <source>
        <dbReference type="ARBA" id="ARBA00023163"/>
    </source>
</evidence>
<feature type="compositionally biased region" description="Basic and acidic residues" evidence="7">
    <location>
        <begin position="119"/>
        <end position="129"/>
    </location>
</feature>
<gene>
    <name evidence="9" type="ORF">ARAM_003892</name>
</gene>
<dbReference type="SMART" id="SM00066">
    <property type="entry name" value="GAL4"/>
    <property type="match status" value="1"/>
</dbReference>
<dbReference type="OrthoDB" id="435881at2759"/>
<sequence>MDSSFCTEASDTTAGSRNNDSSVRPDDVSSISFARPPIRSCTLCRQRKIRCDRQQPCASCIRVAAKCVYPAGPGRAPKRPRKAVEARLLAQLSRLETIVRCLEPEGAGRSDRASSGQTHAERADQDRESIAPPTSSTAHSEPETDLQIGRLIIDETQSCYVSSAVWARLGDEIEELRDFLHEPDSDDEDHESVSEQPAASAALGSLGSNAAVMGFRSLAHSLRNYHPPVSQAVALFEIFKENVSRLIRIFHMPTLIQLFWDSMASLDSLDKNVEALLFAIYYSAMISLEPEECLDQLGVPRSRALETYRFAAEQAMARADLLNTQNMILLQAAVLFLSALRNEDYSRTVWSLTSLIFHIAQAMGLHRDGASFGLRPLETELRRRLWWHILFLDNRSTEYHGCEPIAQGSTYDTKAPLNINDSDLTAQMTEPPQEREGITEMTYSLMRCETIRAVRKLCHTTPGESDEDPGNGSCFEAREALAEDLQTRFQSRYVNHSDPSAPFLRVISKVAQLITLRMWVSVLYPRCSKDLSNTLLRDTRARLFRISTQILQLSSSLLTDEETHQWAWHSKTHIQWHAVAFVLAEICWRPPSPECELAWECVNKVYHHWEGRGNDKRGMLWRPIKRLMAKAQYVRDVQKSRGSTSQQHRWKVATGSVAPTPDHRSREDRPTTSELEFDHSQAGRGIPSRSGTGGGLSDFAEEPLDPCWSVFPHTTGIGGVGPPALDMFGMMSGPGRVWNFPSNLQTDPPGDLYDLNISMGGFNLPPV</sequence>
<dbReference type="GO" id="GO:0008270">
    <property type="term" value="F:zinc ion binding"/>
    <property type="evidence" value="ECO:0007669"/>
    <property type="project" value="InterPro"/>
</dbReference>
<dbReference type="STRING" id="308745.A0A0F8WQE9"/>
<dbReference type="CDD" id="cd00067">
    <property type="entry name" value="GAL4"/>
    <property type="match status" value="1"/>
</dbReference>
<dbReference type="SMART" id="SM00906">
    <property type="entry name" value="Fungal_trans"/>
    <property type="match status" value="1"/>
</dbReference>
<comment type="subcellular location">
    <subcellularLocation>
        <location evidence="1">Nucleus</location>
    </subcellularLocation>
</comment>
<dbReference type="InterPro" id="IPR007219">
    <property type="entry name" value="XnlR_reg_dom"/>
</dbReference>
<organism evidence="9 10">
    <name type="scientific">Aspergillus rambellii</name>
    <dbReference type="NCBI Taxonomy" id="308745"/>
    <lineage>
        <taxon>Eukaryota</taxon>
        <taxon>Fungi</taxon>
        <taxon>Dikarya</taxon>
        <taxon>Ascomycota</taxon>
        <taxon>Pezizomycotina</taxon>
        <taxon>Eurotiomycetes</taxon>
        <taxon>Eurotiomycetidae</taxon>
        <taxon>Eurotiales</taxon>
        <taxon>Aspergillaceae</taxon>
        <taxon>Aspergillus</taxon>
        <taxon>Aspergillus subgen. Nidulantes</taxon>
    </lineage>
</organism>
<dbReference type="InterPro" id="IPR036864">
    <property type="entry name" value="Zn2-C6_fun-type_DNA-bd_sf"/>
</dbReference>
<dbReference type="PANTHER" id="PTHR31001:SF57">
    <property type="entry name" value="ZN(II)2CYS6 TRANSCRIPTION FACTOR (EUROFUNG)"/>
    <property type="match status" value="1"/>
</dbReference>
<feature type="region of interest" description="Disordered" evidence="7">
    <location>
        <begin position="1"/>
        <end position="31"/>
    </location>
</feature>
<proteinExistence type="predicted"/>
<evidence type="ECO:0000259" key="8">
    <source>
        <dbReference type="PROSITE" id="PS50048"/>
    </source>
</evidence>
<keyword evidence="3" id="KW-0805">Transcription regulation</keyword>
<keyword evidence="10" id="KW-1185">Reference proteome</keyword>
<dbReference type="InterPro" id="IPR001138">
    <property type="entry name" value="Zn2Cys6_DnaBD"/>
</dbReference>
<feature type="domain" description="Zn(2)-C6 fungal-type" evidence="8">
    <location>
        <begin position="40"/>
        <end position="69"/>
    </location>
</feature>
<dbReference type="AlphaFoldDB" id="A0A0F8WQE9"/>
<dbReference type="InterPro" id="IPR050613">
    <property type="entry name" value="Sec_Metabolite_Reg"/>
</dbReference>
<reference evidence="9 10" key="1">
    <citation type="submission" date="2015-02" db="EMBL/GenBank/DDBJ databases">
        <title>Draft Genome Sequences of Two Closely-Related Aflatoxigenic Aspergillus Species Obtained from the Cote d'Ivoire.</title>
        <authorList>
            <person name="Moore G.G."/>
            <person name="Beltz S.B."/>
            <person name="Mack B.M."/>
        </authorList>
    </citation>
    <scope>NUCLEOTIDE SEQUENCE [LARGE SCALE GENOMIC DNA]</scope>
    <source>
        <strain evidence="9 10">SRRC1468</strain>
    </source>
</reference>
<keyword evidence="2" id="KW-0479">Metal-binding</keyword>
<keyword evidence="4" id="KW-0238">DNA-binding</keyword>
<feature type="compositionally biased region" description="Basic and acidic residues" evidence="7">
    <location>
        <begin position="661"/>
        <end position="681"/>
    </location>
</feature>
<accession>A0A0F8WQE9</accession>
<feature type="region of interest" description="Disordered" evidence="7">
    <location>
        <begin position="638"/>
        <end position="699"/>
    </location>
</feature>
<dbReference type="Pfam" id="PF00172">
    <property type="entry name" value="Zn_clus"/>
    <property type="match status" value="1"/>
</dbReference>
<dbReference type="SUPFAM" id="SSF57701">
    <property type="entry name" value="Zn2/Cys6 DNA-binding domain"/>
    <property type="match status" value="1"/>
</dbReference>
<dbReference type="Proteomes" id="UP000034291">
    <property type="component" value="Unassembled WGS sequence"/>
</dbReference>
<evidence type="ECO:0000256" key="7">
    <source>
        <dbReference type="SAM" id="MobiDB-lite"/>
    </source>
</evidence>
<dbReference type="GO" id="GO:0005634">
    <property type="term" value="C:nucleus"/>
    <property type="evidence" value="ECO:0007669"/>
    <property type="project" value="UniProtKB-SubCell"/>
</dbReference>
<comment type="caution">
    <text evidence="9">The sequence shown here is derived from an EMBL/GenBank/DDBJ whole genome shotgun (WGS) entry which is preliminary data.</text>
</comment>
<keyword evidence="5" id="KW-0804">Transcription</keyword>
<dbReference type="EMBL" id="JZBS01003801">
    <property type="protein sequence ID" value="KKK13487.1"/>
    <property type="molecule type" value="Genomic_DNA"/>
</dbReference>
<evidence type="ECO:0000256" key="1">
    <source>
        <dbReference type="ARBA" id="ARBA00004123"/>
    </source>
</evidence>
<evidence type="ECO:0000256" key="6">
    <source>
        <dbReference type="ARBA" id="ARBA00023242"/>
    </source>
</evidence>
<feature type="compositionally biased region" description="Polar residues" evidence="7">
    <location>
        <begin position="1"/>
        <end position="22"/>
    </location>
</feature>
<evidence type="ECO:0000256" key="3">
    <source>
        <dbReference type="ARBA" id="ARBA00023015"/>
    </source>
</evidence>
<feature type="region of interest" description="Disordered" evidence="7">
    <location>
        <begin position="105"/>
        <end position="143"/>
    </location>
</feature>
<dbReference type="CDD" id="cd12148">
    <property type="entry name" value="fungal_TF_MHR"/>
    <property type="match status" value="1"/>
</dbReference>
<keyword evidence="6" id="KW-0539">Nucleus</keyword>
<dbReference type="PROSITE" id="PS00463">
    <property type="entry name" value="ZN2_CY6_FUNGAL_1"/>
    <property type="match status" value="1"/>
</dbReference>